<evidence type="ECO:0000256" key="1">
    <source>
        <dbReference type="SAM" id="MobiDB-lite"/>
    </source>
</evidence>
<proteinExistence type="predicted"/>
<sequence>MGKKVQSEKNRWLPLSLCVIPSNTLGAGADVAAPAEPAPAAALEGRRDSQEAVDRNQAATRTRHTGPKSPLRLRVTRR</sequence>
<keyword evidence="3" id="KW-1185">Reference proteome</keyword>
<dbReference type="EnsemblPlants" id="Zm00001eb406970_T001">
    <property type="protein sequence ID" value="Zm00001eb406970_P001"/>
    <property type="gene ID" value="Zm00001eb406970"/>
</dbReference>
<organism evidence="2 3">
    <name type="scientific">Zea mays</name>
    <name type="common">Maize</name>
    <dbReference type="NCBI Taxonomy" id="4577"/>
    <lineage>
        <taxon>Eukaryota</taxon>
        <taxon>Viridiplantae</taxon>
        <taxon>Streptophyta</taxon>
        <taxon>Embryophyta</taxon>
        <taxon>Tracheophyta</taxon>
        <taxon>Spermatophyta</taxon>
        <taxon>Magnoliopsida</taxon>
        <taxon>Liliopsida</taxon>
        <taxon>Poales</taxon>
        <taxon>Poaceae</taxon>
        <taxon>PACMAD clade</taxon>
        <taxon>Panicoideae</taxon>
        <taxon>Andropogonodae</taxon>
        <taxon>Andropogoneae</taxon>
        <taxon>Tripsacinae</taxon>
        <taxon>Zea</taxon>
    </lineage>
</organism>
<dbReference type="Gramene" id="Zm00001eb406970_T001">
    <property type="protein sequence ID" value="Zm00001eb406970_P001"/>
    <property type="gene ID" value="Zm00001eb406970"/>
</dbReference>
<dbReference type="AlphaFoldDB" id="A0A804UL85"/>
<reference evidence="3" key="1">
    <citation type="journal article" date="2009" name="Science">
        <title>The B73 maize genome: complexity, diversity, and dynamics.</title>
        <authorList>
            <person name="Schnable P.S."/>
            <person name="Ware D."/>
            <person name="Fulton R.S."/>
            <person name="Stein J.C."/>
            <person name="Wei F."/>
            <person name="Pasternak S."/>
            <person name="Liang C."/>
            <person name="Zhang J."/>
            <person name="Fulton L."/>
            <person name="Graves T.A."/>
            <person name="Minx P."/>
            <person name="Reily A.D."/>
            <person name="Courtney L."/>
            <person name="Kruchowski S.S."/>
            <person name="Tomlinson C."/>
            <person name="Strong C."/>
            <person name="Delehaunty K."/>
            <person name="Fronick C."/>
            <person name="Courtney B."/>
            <person name="Rock S.M."/>
            <person name="Belter E."/>
            <person name="Du F."/>
            <person name="Kim K."/>
            <person name="Abbott R.M."/>
            <person name="Cotton M."/>
            <person name="Levy A."/>
            <person name="Marchetto P."/>
            <person name="Ochoa K."/>
            <person name="Jackson S.M."/>
            <person name="Gillam B."/>
            <person name="Chen W."/>
            <person name="Yan L."/>
            <person name="Higginbotham J."/>
            <person name="Cardenas M."/>
            <person name="Waligorski J."/>
            <person name="Applebaum E."/>
            <person name="Phelps L."/>
            <person name="Falcone J."/>
            <person name="Kanchi K."/>
            <person name="Thane T."/>
            <person name="Scimone A."/>
            <person name="Thane N."/>
            <person name="Henke J."/>
            <person name="Wang T."/>
            <person name="Ruppert J."/>
            <person name="Shah N."/>
            <person name="Rotter K."/>
            <person name="Hodges J."/>
            <person name="Ingenthron E."/>
            <person name="Cordes M."/>
            <person name="Kohlberg S."/>
            <person name="Sgro J."/>
            <person name="Delgado B."/>
            <person name="Mead K."/>
            <person name="Chinwalla A."/>
            <person name="Leonard S."/>
            <person name="Crouse K."/>
            <person name="Collura K."/>
            <person name="Kudrna D."/>
            <person name="Currie J."/>
            <person name="He R."/>
            <person name="Angelova A."/>
            <person name="Rajasekar S."/>
            <person name="Mueller T."/>
            <person name="Lomeli R."/>
            <person name="Scara G."/>
            <person name="Ko A."/>
            <person name="Delaney K."/>
            <person name="Wissotski M."/>
            <person name="Lopez G."/>
            <person name="Campos D."/>
            <person name="Braidotti M."/>
            <person name="Ashley E."/>
            <person name="Golser W."/>
            <person name="Kim H."/>
            <person name="Lee S."/>
            <person name="Lin J."/>
            <person name="Dujmic Z."/>
            <person name="Kim W."/>
            <person name="Talag J."/>
            <person name="Zuccolo A."/>
            <person name="Fan C."/>
            <person name="Sebastian A."/>
            <person name="Kramer M."/>
            <person name="Spiegel L."/>
            <person name="Nascimento L."/>
            <person name="Zutavern T."/>
            <person name="Miller B."/>
            <person name="Ambroise C."/>
            <person name="Muller S."/>
            <person name="Spooner W."/>
            <person name="Narechania A."/>
            <person name="Ren L."/>
            <person name="Wei S."/>
            <person name="Kumari S."/>
            <person name="Faga B."/>
            <person name="Levy M.J."/>
            <person name="McMahan L."/>
            <person name="Van Buren P."/>
            <person name="Vaughn M.W."/>
            <person name="Ying K."/>
            <person name="Yeh C.-T."/>
            <person name="Emrich S.J."/>
            <person name="Jia Y."/>
            <person name="Kalyanaraman A."/>
            <person name="Hsia A.-P."/>
            <person name="Barbazuk W.B."/>
            <person name="Baucom R.S."/>
            <person name="Brutnell T.P."/>
            <person name="Carpita N.C."/>
            <person name="Chaparro C."/>
            <person name="Chia J.-M."/>
            <person name="Deragon J.-M."/>
            <person name="Estill J.C."/>
            <person name="Fu Y."/>
            <person name="Jeddeloh J.A."/>
            <person name="Han Y."/>
            <person name="Lee H."/>
            <person name="Li P."/>
            <person name="Lisch D.R."/>
            <person name="Liu S."/>
            <person name="Liu Z."/>
            <person name="Nagel D.H."/>
            <person name="McCann M.C."/>
            <person name="SanMiguel P."/>
            <person name="Myers A.M."/>
            <person name="Nettleton D."/>
            <person name="Nguyen J."/>
            <person name="Penning B.W."/>
            <person name="Ponnala L."/>
            <person name="Schneider K.L."/>
            <person name="Schwartz D.C."/>
            <person name="Sharma A."/>
            <person name="Soderlund C."/>
            <person name="Springer N.M."/>
            <person name="Sun Q."/>
            <person name="Wang H."/>
            <person name="Waterman M."/>
            <person name="Westerman R."/>
            <person name="Wolfgruber T.K."/>
            <person name="Yang L."/>
            <person name="Yu Y."/>
            <person name="Zhang L."/>
            <person name="Zhou S."/>
            <person name="Zhu Q."/>
            <person name="Bennetzen J.L."/>
            <person name="Dawe R.K."/>
            <person name="Jiang J."/>
            <person name="Jiang N."/>
            <person name="Presting G.G."/>
            <person name="Wessler S.R."/>
            <person name="Aluru S."/>
            <person name="Martienssen R.A."/>
            <person name="Clifton S.W."/>
            <person name="McCombie W.R."/>
            <person name="Wing R.A."/>
            <person name="Wilson R.K."/>
        </authorList>
    </citation>
    <scope>NUCLEOTIDE SEQUENCE [LARGE SCALE GENOMIC DNA]</scope>
    <source>
        <strain evidence="3">cv. B73</strain>
    </source>
</reference>
<reference evidence="2" key="2">
    <citation type="submission" date="2019-07" db="EMBL/GenBank/DDBJ databases">
        <authorList>
            <person name="Seetharam A."/>
            <person name="Woodhouse M."/>
            <person name="Cannon E."/>
        </authorList>
    </citation>
    <scope>NUCLEOTIDE SEQUENCE [LARGE SCALE GENOMIC DNA]</scope>
    <source>
        <strain evidence="2">cv. B73</strain>
    </source>
</reference>
<feature type="compositionally biased region" description="Basic and acidic residues" evidence="1">
    <location>
        <begin position="44"/>
        <end position="54"/>
    </location>
</feature>
<dbReference type="InParanoid" id="A0A804UL85"/>
<evidence type="ECO:0000313" key="3">
    <source>
        <dbReference type="Proteomes" id="UP000007305"/>
    </source>
</evidence>
<dbReference type="Proteomes" id="UP000007305">
    <property type="component" value="Chromosome 10"/>
</dbReference>
<reference evidence="2" key="3">
    <citation type="submission" date="2021-05" db="UniProtKB">
        <authorList>
            <consortium name="EnsemblPlants"/>
        </authorList>
    </citation>
    <scope>IDENTIFICATION</scope>
    <source>
        <strain evidence="2">cv. B73</strain>
    </source>
</reference>
<protein>
    <submittedName>
        <fullName evidence="2">Uncharacterized protein</fullName>
    </submittedName>
</protein>
<name>A0A804UL85_MAIZE</name>
<accession>A0A804UL85</accession>
<feature type="region of interest" description="Disordered" evidence="1">
    <location>
        <begin position="36"/>
        <end position="78"/>
    </location>
</feature>
<evidence type="ECO:0000313" key="2">
    <source>
        <dbReference type="EnsemblPlants" id="Zm00001eb406970_P001"/>
    </source>
</evidence>